<protein>
    <submittedName>
        <fullName evidence="2">Uncharacterized protein</fullName>
    </submittedName>
</protein>
<reference evidence="2" key="1">
    <citation type="submission" date="2020-07" db="EMBL/GenBank/DDBJ databases">
        <title>Multicomponent nature underlies the extraordinary mechanical properties of spider dragline silk.</title>
        <authorList>
            <person name="Kono N."/>
            <person name="Nakamura H."/>
            <person name="Mori M."/>
            <person name="Yoshida Y."/>
            <person name="Ohtoshi R."/>
            <person name="Malay A.D."/>
            <person name="Moran D.A.P."/>
            <person name="Tomita M."/>
            <person name="Numata K."/>
            <person name="Arakawa K."/>
        </authorList>
    </citation>
    <scope>NUCLEOTIDE SEQUENCE</scope>
</reference>
<sequence>MVSHLVWLLPYEDLSGMEDPIGRKTTAGIAPRVDRDSSPSNTSRKIYSLSVFSNYAHYTALSIMAEEVAILKD</sequence>
<evidence type="ECO:0000313" key="2">
    <source>
        <dbReference type="EMBL" id="GFQ80582.1"/>
    </source>
</evidence>
<evidence type="ECO:0000313" key="3">
    <source>
        <dbReference type="Proteomes" id="UP000887116"/>
    </source>
</evidence>
<gene>
    <name evidence="2" type="ORF">TNCT_554121</name>
</gene>
<evidence type="ECO:0000256" key="1">
    <source>
        <dbReference type="SAM" id="MobiDB-lite"/>
    </source>
</evidence>
<accession>A0A8X6HST7</accession>
<organism evidence="2 3">
    <name type="scientific">Trichonephila clavata</name>
    <name type="common">Joro spider</name>
    <name type="synonym">Nephila clavata</name>
    <dbReference type="NCBI Taxonomy" id="2740835"/>
    <lineage>
        <taxon>Eukaryota</taxon>
        <taxon>Metazoa</taxon>
        <taxon>Ecdysozoa</taxon>
        <taxon>Arthropoda</taxon>
        <taxon>Chelicerata</taxon>
        <taxon>Arachnida</taxon>
        <taxon>Araneae</taxon>
        <taxon>Araneomorphae</taxon>
        <taxon>Entelegynae</taxon>
        <taxon>Araneoidea</taxon>
        <taxon>Nephilidae</taxon>
        <taxon>Trichonephila</taxon>
    </lineage>
</organism>
<comment type="caution">
    <text evidence="2">The sequence shown here is derived from an EMBL/GenBank/DDBJ whole genome shotgun (WGS) entry which is preliminary data.</text>
</comment>
<dbReference type="Proteomes" id="UP000887116">
    <property type="component" value="Unassembled WGS sequence"/>
</dbReference>
<name>A0A8X6HST7_TRICU</name>
<dbReference type="AlphaFoldDB" id="A0A8X6HST7"/>
<proteinExistence type="predicted"/>
<dbReference type="EMBL" id="BMAO01012314">
    <property type="protein sequence ID" value="GFQ80582.1"/>
    <property type="molecule type" value="Genomic_DNA"/>
</dbReference>
<keyword evidence="3" id="KW-1185">Reference proteome</keyword>
<feature type="region of interest" description="Disordered" evidence="1">
    <location>
        <begin position="22"/>
        <end position="42"/>
    </location>
</feature>